<evidence type="ECO:0000313" key="3">
    <source>
        <dbReference type="Proteomes" id="UP000550707"/>
    </source>
</evidence>
<comment type="caution">
    <text evidence="2">The sequence shown here is derived from an EMBL/GenBank/DDBJ whole genome shotgun (WGS) entry which is preliminary data.</text>
</comment>
<evidence type="ECO:0000313" key="2">
    <source>
        <dbReference type="EMBL" id="KAF6489911.1"/>
    </source>
</evidence>
<protein>
    <submittedName>
        <fullName evidence="2">Uncharacterized protein</fullName>
    </submittedName>
</protein>
<accession>A0A7J8J070</accession>
<evidence type="ECO:0000256" key="1">
    <source>
        <dbReference type="SAM" id="MobiDB-lite"/>
    </source>
</evidence>
<sequence length="145" mass="15189">MPPAPSQGLAELENRHQHGLNPAPTHRCPAPCRPGSPSRPPPASPPDLTRGHRTPAPALPLSPVNGDAARKEPSACARSEPAEPATNEKGSSDRLANHLGAARPGGATSRTVALTTAHSSHPAENGHRTISHHGSANQWRVEFQH</sequence>
<feature type="compositionally biased region" description="Polar residues" evidence="1">
    <location>
        <begin position="108"/>
        <end position="119"/>
    </location>
</feature>
<dbReference type="AlphaFoldDB" id="A0A7J8J070"/>
<gene>
    <name evidence="2" type="ORF">HJG59_010306</name>
</gene>
<feature type="region of interest" description="Disordered" evidence="1">
    <location>
        <begin position="1"/>
        <end position="145"/>
    </location>
</feature>
<reference evidence="2 3" key="1">
    <citation type="journal article" date="2020" name="Nature">
        <title>Six reference-quality genomes reveal evolution of bat adaptations.</title>
        <authorList>
            <person name="Jebb D."/>
            <person name="Huang Z."/>
            <person name="Pippel M."/>
            <person name="Hughes G.M."/>
            <person name="Lavrichenko K."/>
            <person name="Devanna P."/>
            <person name="Winkler S."/>
            <person name="Jermiin L.S."/>
            <person name="Skirmuntt E.C."/>
            <person name="Katzourakis A."/>
            <person name="Burkitt-Gray L."/>
            <person name="Ray D.A."/>
            <person name="Sullivan K.A.M."/>
            <person name="Roscito J.G."/>
            <person name="Kirilenko B.M."/>
            <person name="Davalos L.M."/>
            <person name="Corthals A.P."/>
            <person name="Power M.L."/>
            <person name="Jones G."/>
            <person name="Ransome R.D."/>
            <person name="Dechmann D.K.N."/>
            <person name="Locatelli A.G."/>
            <person name="Puechmaille S.J."/>
            <person name="Fedrigo O."/>
            <person name="Jarvis E.D."/>
            <person name="Hiller M."/>
            <person name="Vernes S.C."/>
            <person name="Myers E.W."/>
            <person name="Teeling E.C."/>
        </authorList>
    </citation>
    <scope>NUCLEOTIDE SEQUENCE [LARGE SCALE GENOMIC DNA]</scope>
    <source>
        <strain evidence="2">MMolMol1</strain>
        <tissue evidence="2">Muscle</tissue>
    </source>
</reference>
<dbReference type="InParanoid" id="A0A7J8J070"/>
<proteinExistence type="predicted"/>
<name>A0A7J8J070_MOLMO</name>
<dbReference type="Proteomes" id="UP000550707">
    <property type="component" value="Unassembled WGS sequence"/>
</dbReference>
<dbReference type="EMBL" id="JACASF010000003">
    <property type="protein sequence ID" value="KAF6489911.1"/>
    <property type="molecule type" value="Genomic_DNA"/>
</dbReference>
<keyword evidence="3" id="KW-1185">Reference proteome</keyword>
<feature type="compositionally biased region" description="Pro residues" evidence="1">
    <location>
        <begin position="31"/>
        <end position="45"/>
    </location>
</feature>
<organism evidence="2 3">
    <name type="scientific">Molossus molossus</name>
    <name type="common">Pallas' mastiff bat</name>
    <name type="synonym">Vespertilio molossus</name>
    <dbReference type="NCBI Taxonomy" id="27622"/>
    <lineage>
        <taxon>Eukaryota</taxon>
        <taxon>Metazoa</taxon>
        <taxon>Chordata</taxon>
        <taxon>Craniata</taxon>
        <taxon>Vertebrata</taxon>
        <taxon>Euteleostomi</taxon>
        <taxon>Mammalia</taxon>
        <taxon>Eutheria</taxon>
        <taxon>Laurasiatheria</taxon>
        <taxon>Chiroptera</taxon>
        <taxon>Yangochiroptera</taxon>
        <taxon>Molossidae</taxon>
        <taxon>Molossus</taxon>
    </lineage>
</organism>